<dbReference type="GO" id="GO:0055085">
    <property type="term" value="P:transmembrane transport"/>
    <property type="evidence" value="ECO:0007669"/>
    <property type="project" value="InterPro"/>
</dbReference>
<dbReference type="SUPFAM" id="SSF161098">
    <property type="entry name" value="MetI-like"/>
    <property type="match status" value="1"/>
</dbReference>
<gene>
    <name evidence="9" type="ORF">EHV15_33520</name>
</gene>
<accession>A0A3P3UAF8</accession>
<dbReference type="AlphaFoldDB" id="A0A3P3UAF8"/>
<dbReference type="Proteomes" id="UP000267017">
    <property type="component" value="Unassembled WGS sequence"/>
</dbReference>
<feature type="transmembrane region" description="Helical" evidence="7">
    <location>
        <begin position="215"/>
        <end position="237"/>
    </location>
</feature>
<keyword evidence="4 7" id="KW-0812">Transmembrane</keyword>
<evidence type="ECO:0000313" key="10">
    <source>
        <dbReference type="Proteomes" id="UP000267017"/>
    </source>
</evidence>
<dbReference type="PROSITE" id="PS50928">
    <property type="entry name" value="ABC_TM1"/>
    <property type="match status" value="1"/>
</dbReference>
<name>A0A3P3UAF8_9BACL</name>
<evidence type="ECO:0000256" key="3">
    <source>
        <dbReference type="ARBA" id="ARBA00022475"/>
    </source>
</evidence>
<sequence>MGVARSFDRLRRNIGGGLYKGLLTVLLLIWTVPFVFPIIVTVTHAFMSEKELARELTPISGDSSSMAGRMTEGNEFVQLSWIPLQATLNAFYDTLVGQPQYLLLFWNSVKLTVPIVAGQLVVASMAGYAFSQLRFRLRKPLFFVYITVMMMPLQVTLVPNFIMVKRLGLFNSDWSIILPGIFGAFGVFLMRQFMQAVPYAYIEAARMDGAGHKTIMIRIVLPMCRSGLAALAILTFIDNWNLVEQPLVFLQDAFRQPLSVYLTAINEKDRAIAFAASVLYMMPAILLMMYAENDLIEGIQTSGIKG</sequence>
<feature type="transmembrane region" description="Helical" evidence="7">
    <location>
        <begin position="111"/>
        <end position="130"/>
    </location>
</feature>
<dbReference type="CDD" id="cd06261">
    <property type="entry name" value="TM_PBP2"/>
    <property type="match status" value="1"/>
</dbReference>
<organism evidence="9 10">
    <name type="scientific">Paenibacillus oralis</name>
    <dbReference type="NCBI Taxonomy" id="2490856"/>
    <lineage>
        <taxon>Bacteria</taxon>
        <taxon>Bacillati</taxon>
        <taxon>Bacillota</taxon>
        <taxon>Bacilli</taxon>
        <taxon>Bacillales</taxon>
        <taxon>Paenibacillaceae</taxon>
        <taxon>Paenibacillus</taxon>
    </lineage>
</organism>
<dbReference type="GO" id="GO:0005886">
    <property type="term" value="C:plasma membrane"/>
    <property type="evidence" value="ECO:0007669"/>
    <property type="project" value="UniProtKB-SubCell"/>
</dbReference>
<comment type="caution">
    <text evidence="9">The sequence shown here is derived from an EMBL/GenBank/DDBJ whole genome shotgun (WGS) entry which is preliminary data.</text>
</comment>
<evidence type="ECO:0000256" key="7">
    <source>
        <dbReference type="RuleBase" id="RU363032"/>
    </source>
</evidence>
<comment type="subcellular location">
    <subcellularLocation>
        <location evidence="1 7">Cell membrane</location>
        <topology evidence="1 7">Multi-pass membrane protein</topology>
    </subcellularLocation>
</comment>
<dbReference type="PANTHER" id="PTHR43744">
    <property type="entry name" value="ABC TRANSPORTER PERMEASE PROTEIN MG189-RELATED-RELATED"/>
    <property type="match status" value="1"/>
</dbReference>
<feature type="transmembrane region" description="Helical" evidence="7">
    <location>
        <begin position="142"/>
        <end position="162"/>
    </location>
</feature>
<dbReference type="OrthoDB" id="9771544at2"/>
<evidence type="ECO:0000256" key="2">
    <source>
        <dbReference type="ARBA" id="ARBA00022448"/>
    </source>
</evidence>
<evidence type="ECO:0000256" key="6">
    <source>
        <dbReference type="ARBA" id="ARBA00023136"/>
    </source>
</evidence>
<keyword evidence="10" id="KW-1185">Reference proteome</keyword>
<evidence type="ECO:0000256" key="4">
    <source>
        <dbReference type="ARBA" id="ARBA00022692"/>
    </source>
</evidence>
<dbReference type="InterPro" id="IPR000515">
    <property type="entry name" value="MetI-like"/>
</dbReference>
<dbReference type="InterPro" id="IPR035906">
    <property type="entry name" value="MetI-like_sf"/>
</dbReference>
<keyword evidence="2 7" id="KW-0813">Transport</keyword>
<feature type="transmembrane region" description="Helical" evidence="7">
    <location>
        <begin position="174"/>
        <end position="194"/>
    </location>
</feature>
<evidence type="ECO:0000313" key="9">
    <source>
        <dbReference type="EMBL" id="RRJ67300.1"/>
    </source>
</evidence>
<protein>
    <submittedName>
        <fullName evidence="9">Carbohydrate ABC transporter permease</fullName>
    </submittedName>
</protein>
<feature type="transmembrane region" description="Helical" evidence="7">
    <location>
        <begin position="271"/>
        <end position="291"/>
    </location>
</feature>
<evidence type="ECO:0000256" key="5">
    <source>
        <dbReference type="ARBA" id="ARBA00022989"/>
    </source>
</evidence>
<evidence type="ECO:0000259" key="8">
    <source>
        <dbReference type="PROSITE" id="PS50928"/>
    </source>
</evidence>
<proteinExistence type="inferred from homology"/>
<dbReference type="PANTHER" id="PTHR43744:SF12">
    <property type="entry name" value="ABC TRANSPORTER PERMEASE PROTEIN MG189-RELATED"/>
    <property type="match status" value="1"/>
</dbReference>
<reference evidence="9 10" key="1">
    <citation type="submission" date="2018-11" db="EMBL/GenBank/DDBJ databases">
        <title>Genome sequencing of Paenibacillus sp. KCOM 3021 (= ChDC PVNT-B20).</title>
        <authorList>
            <person name="Kook J.-K."/>
            <person name="Park S.-N."/>
            <person name="Lim Y.K."/>
        </authorList>
    </citation>
    <scope>NUCLEOTIDE SEQUENCE [LARGE SCALE GENOMIC DNA]</scope>
    <source>
        <strain evidence="9 10">KCOM 3021</strain>
    </source>
</reference>
<dbReference type="RefSeq" id="WP_128635079.1">
    <property type="nucleotide sequence ID" value="NZ_RRCN01000001.1"/>
</dbReference>
<feature type="transmembrane region" description="Helical" evidence="7">
    <location>
        <begin position="21"/>
        <end position="47"/>
    </location>
</feature>
<dbReference type="EMBL" id="RRCN01000001">
    <property type="protein sequence ID" value="RRJ67300.1"/>
    <property type="molecule type" value="Genomic_DNA"/>
</dbReference>
<dbReference type="Pfam" id="PF00528">
    <property type="entry name" value="BPD_transp_1"/>
    <property type="match status" value="1"/>
</dbReference>
<comment type="similarity">
    <text evidence="7">Belongs to the binding-protein-dependent transport system permease family.</text>
</comment>
<keyword evidence="6 7" id="KW-0472">Membrane</keyword>
<keyword evidence="3" id="KW-1003">Cell membrane</keyword>
<keyword evidence="5 7" id="KW-1133">Transmembrane helix</keyword>
<feature type="domain" description="ABC transmembrane type-1" evidence="8">
    <location>
        <begin position="105"/>
        <end position="291"/>
    </location>
</feature>
<dbReference type="Gene3D" id="1.10.3720.10">
    <property type="entry name" value="MetI-like"/>
    <property type="match status" value="1"/>
</dbReference>
<evidence type="ECO:0000256" key="1">
    <source>
        <dbReference type="ARBA" id="ARBA00004651"/>
    </source>
</evidence>